<keyword evidence="1" id="KW-0812">Transmembrane</keyword>
<dbReference type="Pfam" id="PF10825">
    <property type="entry name" value="DUF2752"/>
    <property type="match status" value="1"/>
</dbReference>
<reference evidence="2 3" key="1">
    <citation type="submission" date="2016-03" db="EMBL/GenBank/DDBJ databases">
        <authorList>
            <person name="Ploux O."/>
        </authorList>
    </citation>
    <scope>NUCLEOTIDE SEQUENCE [LARGE SCALE GENOMIC DNA]</scope>
    <source>
        <strain evidence="2 3">LPB0076</strain>
    </source>
</reference>
<evidence type="ECO:0000313" key="2">
    <source>
        <dbReference type="EMBL" id="OCB75492.1"/>
    </source>
</evidence>
<accession>A0A1B9E0L3</accession>
<organism evidence="2 3">
    <name type="scientific">Flavobacterium crassostreae</name>
    <dbReference type="NCBI Taxonomy" id="1763534"/>
    <lineage>
        <taxon>Bacteria</taxon>
        <taxon>Pseudomonadati</taxon>
        <taxon>Bacteroidota</taxon>
        <taxon>Flavobacteriia</taxon>
        <taxon>Flavobacteriales</taxon>
        <taxon>Flavobacteriaceae</taxon>
        <taxon>Flavobacterium</taxon>
    </lineage>
</organism>
<evidence type="ECO:0008006" key="4">
    <source>
        <dbReference type="Google" id="ProtNLM"/>
    </source>
</evidence>
<dbReference type="RefSeq" id="WP_066334698.1">
    <property type="nucleotide sequence ID" value="NZ_CP017688.1"/>
</dbReference>
<evidence type="ECO:0000256" key="1">
    <source>
        <dbReference type="SAM" id="Phobius"/>
    </source>
</evidence>
<feature type="transmembrane region" description="Helical" evidence="1">
    <location>
        <begin position="46"/>
        <end position="63"/>
    </location>
</feature>
<dbReference type="InterPro" id="IPR021215">
    <property type="entry name" value="DUF2752"/>
</dbReference>
<comment type="caution">
    <text evidence="2">The sequence shown here is derived from an EMBL/GenBank/DDBJ whole genome shotgun (WGS) entry which is preliminary data.</text>
</comment>
<dbReference type="STRING" id="1763534.GCA_001831475_01390"/>
<gene>
    <name evidence="2" type="ORF">LPBF_07765</name>
</gene>
<feature type="transmembrane region" description="Helical" evidence="1">
    <location>
        <begin position="72"/>
        <end position="89"/>
    </location>
</feature>
<evidence type="ECO:0000313" key="3">
    <source>
        <dbReference type="Proteomes" id="UP000093510"/>
    </source>
</evidence>
<dbReference type="OrthoDB" id="9815897at2"/>
<sequence length="92" mass="10459">MNLEKYMIPCWTKKLFGVACLGCGFQRAFLLFIQGEFAASFRMYPAIYTTLVFLSCLGISMVYKGIFSQKTILVLAGINGACVFLGYLYRYY</sequence>
<name>A0A1B9E0L3_9FLAO</name>
<proteinExistence type="predicted"/>
<dbReference type="EMBL" id="LVEP01000028">
    <property type="protein sequence ID" value="OCB75492.1"/>
    <property type="molecule type" value="Genomic_DNA"/>
</dbReference>
<keyword evidence="3" id="KW-1185">Reference proteome</keyword>
<keyword evidence="1" id="KW-0472">Membrane</keyword>
<keyword evidence="1" id="KW-1133">Transmembrane helix</keyword>
<dbReference type="Proteomes" id="UP000093510">
    <property type="component" value="Unassembled WGS sequence"/>
</dbReference>
<protein>
    <recommendedName>
        <fullName evidence="4">DUF2752 domain-containing protein</fullName>
    </recommendedName>
</protein>
<dbReference type="AlphaFoldDB" id="A0A1B9E0L3"/>